<dbReference type="Proteomes" id="UP000439903">
    <property type="component" value="Unassembled WGS sequence"/>
</dbReference>
<organism evidence="1 2">
    <name type="scientific">Gigaspora margarita</name>
    <dbReference type="NCBI Taxonomy" id="4874"/>
    <lineage>
        <taxon>Eukaryota</taxon>
        <taxon>Fungi</taxon>
        <taxon>Fungi incertae sedis</taxon>
        <taxon>Mucoromycota</taxon>
        <taxon>Glomeromycotina</taxon>
        <taxon>Glomeromycetes</taxon>
        <taxon>Diversisporales</taxon>
        <taxon>Gigasporaceae</taxon>
        <taxon>Gigaspora</taxon>
    </lineage>
</organism>
<dbReference type="Gene3D" id="3.30.420.40">
    <property type="match status" value="2"/>
</dbReference>
<reference evidence="1 2" key="1">
    <citation type="journal article" date="2019" name="Environ. Microbiol.">
        <title>At the nexus of three kingdoms: the genome of the mycorrhizal fungus Gigaspora margarita provides insights into plant, endobacterial and fungal interactions.</title>
        <authorList>
            <person name="Venice F."/>
            <person name="Ghignone S."/>
            <person name="Salvioli di Fossalunga A."/>
            <person name="Amselem J."/>
            <person name="Novero M."/>
            <person name="Xianan X."/>
            <person name="Sedzielewska Toro K."/>
            <person name="Morin E."/>
            <person name="Lipzen A."/>
            <person name="Grigoriev I.V."/>
            <person name="Henrissat B."/>
            <person name="Martin F.M."/>
            <person name="Bonfante P."/>
        </authorList>
    </citation>
    <scope>NUCLEOTIDE SEQUENCE [LARGE SCALE GENOMIC DNA]</scope>
    <source>
        <strain evidence="1 2">BEG34</strain>
    </source>
</reference>
<keyword evidence="2" id="KW-1185">Reference proteome</keyword>
<proteinExistence type="predicted"/>
<dbReference type="SUPFAM" id="SSF53067">
    <property type="entry name" value="Actin-like ATPase domain"/>
    <property type="match status" value="2"/>
</dbReference>
<accession>A0A8H3XAZ8</accession>
<dbReference type="PANTHER" id="PTHR14187">
    <property type="entry name" value="ALPHA KINASE/ELONGATION FACTOR 2 KINASE"/>
    <property type="match status" value="1"/>
</dbReference>
<dbReference type="PANTHER" id="PTHR14187:SF5">
    <property type="entry name" value="HEAT SHOCK 70 KDA PROTEIN 12A"/>
    <property type="match status" value="1"/>
</dbReference>
<protein>
    <submittedName>
        <fullName evidence="1">Actin-like ATPase domain-containing protein</fullName>
    </submittedName>
</protein>
<dbReference type="InterPro" id="IPR043129">
    <property type="entry name" value="ATPase_NBD"/>
</dbReference>
<evidence type="ECO:0000313" key="1">
    <source>
        <dbReference type="EMBL" id="KAF0430299.1"/>
    </source>
</evidence>
<dbReference type="AlphaFoldDB" id="A0A8H3XAZ8"/>
<dbReference type="EMBL" id="WTPW01001524">
    <property type="protein sequence ID" value="KAF0430299.1"/>
    <property type="molecule type" value="Genomic_DNA"/>
</dbReference>
<name>A0A8H3XAZ8_GIGMA</name>
<dbReference type="OrthoDB" id="2963168at2759"/>
<gene>
    <name evidence="1" type="ORF">F8M41_005548</name>
</gene>
<evidence type="ECO:0000313" key="2">
    <source>
        <dbReference type="Proteomes" id="UP000439903"/>
    </source>
</evidence>
<comment type="caution">
    <text evidence="1">The sequence shown here is derived from an EMBL/GenBank/DDBJ whole genome shotgun (WGS) entry which is preliminary data.</text>
</comment>
<sequence length="568" mass="65544">MEEDIHNEKRTYNYNFLPEVPSDIRVVVGIDFGTTFSGFTCASINSREVITNQSWPGVNGQFKTNTVLQYDENYEGVVDWGARALVSEIRRRESKIENLPRPIELFKLHLANVTEDQKPKLPFGLTPERVITDYFRKMGELIKETVEKHWPGTNFFRMVRLVVTIPADFIEETKAFMRHCIYKANLISNSGTQNLQFTTEPEAAAVHCIKILNDHELKVGSTYLIVDCGGGTIDLTARKLLPNNQLSENTERSGGFCGSTYVDRNFVEYLKSKVGEHAISMLRDKHYRQFHSMIQQFCERAKIPFTDNISEFRTFEFDIEKYCPALKLYIKDPVKDELEQDEWTIDIEYETIKSFFDPVVNQIIILMSDQLSKISQCSIIYMVGGFSESRYLQAKIREKFSSYKIATPPHPVAAIVRGAGEYGLDMDTIKTRVLKWTYGVQIYPLFKEGVDPPSRKTSDGHIYKFNMLAKRGVEVSVNQEFTEKFIPFKQKQNNANIKLFYSPKHSVEYCDEDEVKLLYEFDIDLPDTHLGQDRLVSVNLCFGKMEMIATVKNEANGNIYRYTSKLEF</sequence>
<dbReference type="Gene3D" id="3.90.640.10">
    <property type="entry name" value="Actin, Chain A, domain 4"/>
    <property type="match status" value="1"/>
</dbReference>
<dbReference type="CDD" id="cd10229">
    <property type="entry name" value="ASKHA_NBD_HSP70_HSPA12"/>
    <property type="match status" value="1"/>
</dbReference>